<evidence type="ECO:0000256" key="1">
    <source>
        <dbReference type="ARBA" id="ARBA00022734"/>
    </source>
</evidence>
<dbReference type="InterPro" id="IPR044156">
    <property type="entry name" value="Galectin-like"/>
</dbReference>
<dbReference type="Ensembl" id="ENSPNAT00000008535.2">
    <property type="protein sequence ID" value="ENSPNAP00000003543.2"/>
    <property type="gene ID" value="ENSPNAG00000009965.2"/>
</dbReference>
<protein>
    <recommendedName>
        <fullName evidence="2">Galectin</fullName>
    </recommendedName>
</protein>
<dbReference type="InterPro" id="IPR001079">
    <property type="entry name" value="Galectin_CRD"/>
</dbReference>
<dbReference type="SUPFAM" id="SSF49899">
    <property type="entry name" value="Concanavalin A-like lectins/glucanases"/>
    <property type="match status" value="2"/>
</dbReference>
<reference evidence="4 5" key="1">
    <citation type="submission" date="2020-10" db="EMBL/GenBank/DDBJ databases">
        <title>Pygocentrus nattereri (red-bellied piranha) genome, fPygNat1, primary haplotype.</title>
        <authorList>
            <person name="Myers G."/>
            <person name="Meyer A."/>
            <person name="Karagic N."/>
            <person name="Pippel M."/>
            <person name="Winkler S."/>
            <person name="Tracey A."/>
            <person name="Wood J."/>
            <person name="Formenti G."/>
            <person name="Howe K."/>
            <person name="Fedrigo O."/>
            <person name="Jarvis E.D."/>
        </authorList>
    </citation>
    <scope>NUCLEOTIDE SEQUENCE [LARGE SCALE GENOMIC DNA]</scope>
</reference>
<dbReference type="GO" id="GO:0030246">
    <property type="term" value="F:carbohydrate binding"/>
    <property type="evidence" value="ECO:0007669"/>
    <property type="project" value="UniProtKB-UniRule"/>
</dbReference>
<dbReference type="STRING" id="42514.ENSPNAP00000003543"/>
<dbReference type="Gene3D" id="2.60.120.200">
    <property type="match status" value="2"/>
</dbReference>
<dbReference type="InterPro" id="IPR013320">
    <property type="entry name" value="ConA-like_dom_sf"/>
</dbReference>
<proteinExistence type="predicted"/>
<sequence>VFNAFQNGSWEGEEKVKHLPFHKGHHFELIIVVTVNGKNFYLFQHRMPPERVCALEIGGDVSVDTINITGVMGLQPIFNPGIPYSDMMPGGMTFKRTIIIRGMVPYGADSCVFCINFVASEGIVVRNSLIGGCWGEEEQDIDFNPFLQGQFFEVRTNFSDAMIRGKQANKTEGKKSKFPPKMYPCPLYCV</sequence>
<organism evidence="4 5">
    <name type="scientific">Pygocentrus nattereri</name>
    <name type="common">Red-bellied piranha</name>
    <dbReference type="NCBI Taxonomy" id="42514"/>
    <lineage>
        <taxon>Eukaryota</taxon>
        <taxon>Metazoa</taxon>
        <taxon>Chordata</taxon>
        <taxon>Craniata</taxon>
        <taxon>Vertebrata</taxon>
        <taxon>Euteleostomi</taxon>
        <taxon>Actinopterygii</taxon>
        <taxon>Neopterygii</taxon>
        <taxon>Teleostei</taxon>
        <taxon>Ostariophysi</taxon>
        <taxon>Characiformes</taxon>
        <taxon>Characoidei</taxon>
        <taxon>Pygocentrus</taxon>
    </lineage>
</organism>
<dbReference type="Proteomes" id="UP001501920">
    <property type="component" value="Chromosome 16"/>
</dbReference>
<evidence type="ECO:0000256" key="2">
    <source>
        <dbReference type="RuleBase" id="RU102079"/>
    </source>
</evidence>
<keyword evidence="5" id="KW-1185">Reference proteome</keyword>
<dbReference type="GeneTree" id="ENSGT00940000160378"/>
<name>A0A3B4BV80_PYGNA</name>
<feature type="domain" description="Galectin" evidence="3">
    <location>
        <begin position="1"/>
        <end position="69"/>
    </location>
</feature>
<accession>A0A3B4BV80</accession>
<dbReference type="CDD" id="cd00070">
    <property type="entry name" value="GLECT"/>
    <property type="match status" value="1"/>
</dbReference>
<keyword evidence="1 2" id="KW-0430">Lectin</keyword>
<dbReference type="SMART" id="SM00908">
    <property type="entry name" value="Gal-bind_lectin"/>
    <property type="match status" value="2"/>
</dbReference>
<dbReference type="PANTHER" id="PTHR11346:SF107">
    <property type="entry name" value="GALECTIN-7"/>
    <property type="match status" value="1"/>
</dbReference>
<reference evidence="4" key="3">
    <citation type="submission" date="2025-09" db="UniProtKB">
        <authorList>
            <consortium name="Ensembl"/>
        </authorList>
    </citation>
    <scope>IDENTIFICATION</scope>
</reference>
<dbReference type="Pfam" id="PF00337">
    <property type="entry name" value="Gal-bind_lectin"/>
    <property type="match status" value="2"/>
</dbReference>
<dbReference type="PANTHER" id="PTHR11346">
    <property type="entry name" value="GALECTIN"/>
    <property type="match status" value="1"/>
</dbReference>
<evidence type="ECO:0000259" key="3">
    <source>
        <dbReference type="PROSITE" id="PS51304"/>
    </source>
</evidence>
<dbReference type="AlphaFoldDB" id="A0A3B4BV80"/>
<evidence type="ECO:0000313" key="5">
    <source>
        <dbReference type="Proteomes" id="UP001501920"/>
    </source>
</evidence>
<evidence type="ECO:0000313" key="4">
    <source>
        <dbReference type="Ensembl" id="ENSPNAP00000003543.2"/>
    </source>
</evidence>
<dbReference type="PROSITE" id="PS51304">
    <property type="entry name" value="GALECTIN"/>
    <property type="match status" value="1"/>
</dbReference>
<reference evidence="4" key="2">
    <citation type="submission" date="2025-08" db="UniProtKB">
        <authorList>
            <consortium name="Ensembl"/>
        </authorList>
    </citation>
    <scope>IDENTIFICATION</scope>
</reference>